<keyword evidence="1" id="KW-0472">Membrane</keyword>
<name>A0AB39MC00_9ACTN</name>
<accession>A0AB39MC00</accession>
<dbReference type="RefSeq" id="WP_369189740.1">
    <property type="nucleotide sequence ID" value="NZ_CP163431.1"/>
</dbReference>
<keyword evidence="1" id="KW-1133">Transmembrane helix</keyword>
<feature type="transmembrane region" description="Helical" evidence="1">
    <location>
        <begin position="72"/>
        <end position="93"/>
    </location>
</feature>
<proteinExistence type="predicted"/>
<dbReference type="AlphaFoldDB" id="A0AB39MC00"/>
<protein>
    <recommendedName>
        <fullName evidence="3">Integral membrane protein</fullName>
    </recommendedName>
</protein>
<evidence type="ECO:0000256" key="1">
    <source>
        <dbReference type="SAM" id="Phobius"/>
    </source>
</evidence>
<feature type="transmembrane region" description="Helical" evidence="1">
    <location>
        <begin position="12"/>
        <end position="34"/>
    </location>
</feature>
<dbReference type="PROSITE" id="PS51257">
    <property type="entry name" value="PROKAR_LIPOPROTEIN"/>
    <property type="match status" value="1"/>
</dbReference>
<feature type="transmembrane region" description="Helical" evidence="1">
    <location>
        <begin position="46"/>
        <end position="66"/>
    </location>
</feature>
<reference evidence="2" key="1">
    <citation type="submission" date="2024-07" db="EMBL/GenBank/DDBJ databases">
        <authorList>
            <person name="Yu S.T."/>
        </authorList>
    </citation>
    <scope>NUCLEOTIDE SEQUENCE</scope>
    <source>
        <strain evidence="2">R08</strain>
    </source>
</reference>
<organism evidence="2">
    <name type="scientific">Streptomyces sp. R08</name>
    <dbReference type="NCBI Taxonomy" id="3238624"/>
    <lineage>
        <taxon>Bacteria</taxon>
        <taxon>Bacillati</taxon>
        <taxon>Actinomycetota</taxon>
        <taxon>Actinomycetes</taxon>
        <taxon>Kitasatosporales</taxon>
        <taxon>Streptomycetaceae</taxon>
        <taxon>Streptomyces</taxon>
    </lineage>
</organism>
<evidence type="ECO:0008006" key="3">
    <source>
        <dbReference type="Google" id="ProtNLM"/>
    </source>
</evidence>
<dbReference type="EMBL" id="CP163431">
    <property type="protein sequence ID" value="XDQ04006.1"/>
    <property type="molecule type" value="Genomic_DNA"/>
</dbReference>
<sequence>MEKRLEAGWWQRIAWVVLAWGSCGVLMWVPFLYAAIRRGRGSDWGVFASFALYECVTLPLIAVRGSGDDDPFLGLALIVSMLVAALLLLFALFDRPIPKQQGYMAVTTPAPAQQNPYLR</sequence>
<keyword evidence="1" id="KW-0812">Transmembrane</keyword>
<gene>
    <name evidence="2" type="ORF">AB5J58_29325</name>
</gene>
<evidence type="ECO:0000313" key="2">
    <source>
        <dbReference type="EMBL" id="XDQ04006.1"/>
    </source>
</evidence>